<gene>
    <name evidence="2" type="ORF">AM592_21725</name>
</gene>
<name>A0A0M4GCW9_9BACI</name>
<proteinExistence type="predicted"/>
<evidence type="ECO:0008006" key="4">
    <source>
        <dbReference type="Google" id="ProtNLM"/>
    </source>
</evidence>
<evidence type="ECO:0000313" key="3">
    <source>
        <dbReference type="Proteomes" id="UP000067625"/>
    </source>
</evidence>
<evidence type="ECO:0000256" key="1">
    <source>
        <dbReference type="SAM" id="Phobius"/>
    </source>
</evidence>
<reference evidence="2 3" key="2">
    <citation type="journal article" date="2016" name="Int. J. Syst. Evol. Microbiol.">
        <title>Bacillus gobiensis sp. nov., isolated from a soil sample.</title>
        <authorList>
            <person name="Liu B."/>
            <person name="Liu G.H."/>
            <person name="Cetin S."/>
            <person name="Schumann P."/>
            <person name="Pan Z.Z."/>
            <person name="Chen Q.Q."/>
        </authorList>
    </citation>
    <scope>NUCLEOTIDE SEQUENCE [LARGE SCALE GENOMIC DNA]</scope>
    <source>
        <strain evidence="2 3">FJAT-4402</strain>
    </source>
</reference>
<dbReference type="PATRIC" id="fig|1441095.3.peg.4798"/>
<keyword evidence="3" id="KW-1185">Reference proteome</keyword>
<keyword evidence="1" id="KW-1133">Transmembrane helix</keyword>
<protein>
    <recommendedName>
        <fullName evidence="4">DUF3995 domain-containing protein</fullName>
    </recommendedName>
</protein>
<accession>A0A0M4GCW9</accession>
<sequence>MNVKRMNWAGYSACISALLYALPHFWWGLGVPLAFPGDFDRAPNDFWAQAIGFWVMGGLSVLAAMFALAFSKSWGNRIPRWLLVVPAWIGSIGLSVWGFSYFVLQFQFAIGRVQSTPAFAAQDANPMAAWGYVWYGLFLVWGISLGIAAHYARH</sequence>
<keyword evidence="1" id="KW-0812">Transmembrane</keyword>
<dbReference type="OrthoDB" id="4181710at2"/>
<dbReference type="Proteomes" id="UP000067625">
    <property type="component" value="Chromosome"/>
</dbReference>
<feature type="transmembrane region" description="Helical" evidence="1">
    <location>
        <begin position="46"/>
        <end position="69"/>
    </location>
</feature>
<feature type="transmembrane region" description="Helical" evidence="1">
    <location>
        <begin position="132"/>
        <end position="152"/>
    </location>
</feature>
<feature type="transmembrane region" description="Helical" evidence="1">
    <location>
        <begin position="7"/>
        <end position="26"/>
    </location>
</feature>
<dbReference type="AlphaFoldDB" id="A0A0M4GCW9"/>
<feature type="transmembrane region" description="Helical" evidence="1">
    <location>
        <begin position="81"/>
        <end position="104"/>
    </location>
</feature>
<keyword evidence="1" id="KW-0472">Membrane</keyword>
<dbReference type="RefSeq" id="WP_053605706.1">
    <property type="nucleotide sequence ID" value="NZ_CP012600.1"/>
</dbReference>
<organism evidence="2 3">
    <name type="scientific">Bacillus gobiensis</name>
    <dbReference type="NCBI Taxonomy" id="1441095"/>
    <lineage>
        <taxon>Bacteria</taxon>
        <taxon>Bacillati</taxon>
        <taxon>Bacillota</taxon>
        <taxon>Bacilli</taxon>
        <taxon>Bacillales</taxon>
        <taxon>Bacillaceae</taxon>
        <taxon>Bacillus</taxon>
    </lineage>
</organism>
<dbReference type="EMBL" id="CP012600">
    <property type="protein sequence ID" value="ALC83833.1"/>
    <property type="molecule type" value="Genomic_DNA"/>
</dbReference>
<evidence type="ECO:0000313" key="2">
    <source>
        <dbReference type="EMBL" id="ALC83833.1"/>
    </source>
</evidence>
<reference evidence="3" key="1">
    <citation type="submission" date="2015-08" db="EMBL/GenBank/DDBJ databases">
        <title>Genome sequencing project for genomic taxonomy and phylogenomics of Bacillus-like bacteria.</title>
        <authorList>
            <person name="Liu B."/>
            <person name="Wang J."/>
            <person name="Zhu Y."/>
            <person name="Liu G."/>
            <person name="Chen Q."/>
            <person name="Chen Z."/>
            <person name="Lan J."/>
            <person name="Che J."/>
            <person name="Ge C."/>
            <person name="Shi H."/>
            <person name="Pan Z."/>
            <person name="Liu X."/>
        </authorList>
    </citation>
    <scope>NUCLEOTIDE SEQUENCE [LARGE SCALE GENOMIC DNA]</scope>
    <source>
        <strain evidence="3">FJAT-4402</strain>
    </source>
</reference>